<feature type="domain" description="TonB-dependent receptor-like beta-barrel" evidence="12">
    <location>
        <begin position="366"/>
        <end position="728"/>
    </location>
</feature>
<keyword evidence="3 8" id="KW-1134">Transmembrane beta strand</keyword>
<feature type="domain" description="TonB-dependent receptor plug" evidence="13">
    <location>
        <begin position="137"/>
        <end position="239"/>
    </location>
</feature>
<evidence type="ECO:0000259" key="13">
    <source>
        <dbReference type="Pfam" id="PF07715"/>
    </source>
</evidence>
<dbReference type="InterPro" id="IPR037066">
    <property type="entry name" value="Plug_dom_sf"/>
</dbReference>
<dbReference type="InterPro" id="IPR036942">
    <property type="entry name" value="Beta-barrel_TonB_sf"/>
</dbReference>
<evidence type="ECO:0000256" key="3">
    <source>
        <dbReference type="ARBA" id="ARBA00022452"/>
    </source>
</evidence>
<dbReference type="GO" id="GO:0030246">
    <property type="term" value="F:carbohydrate binding"/>
    <property type="evidence" value="ECO:0007669"/>
    <property type="project" value="InterPro"/>
</dbReference>
<dbReference type="GO" id="GO:0015344">
    <property type="term" value="F:siderophore uptake transmembrane transporter activity"/>
    <property type="evidence" value="ECO:0007669"/>
    <property type="project" value="TreeGrafter"/>
</dbReference>
<keyword evidence="4 8" id="KW-0812">Transmembrane</keyword>
<evidence type="ECO:0000256" key="4">
    <source>
        <dbReference type="ARBA" id="ARBA00022692"/>
    </source>
</evidence>
<dbReference type="PANTHER" id="PTHR30069">
    <property type="entry name" value="TONB-DEPENDENT OUTER MEMBRANE RECEPTOR"/>
    <property type="match status" value="1"/>
</dbReference>
<gene>
    <name evidence="14" type="ORF">DEO45_15875</name>
</gene>
<feature type="chain" id="PRO_5016587254" evidence="11">
    <location>
        <begin position="32"/>
        <end position="1047"/>
    </location>
</feature>
<evidence type="ECO:0000256" key="10">
    <source>
        <dbReference type="SAM" id="MobiDB-lite"/>
    </source>
</evidence>
<dbReference type="OrthoDB" id="9768147at2"/>
<dbReference type="EMBL" id="QFWQ01000011">
    <property type="protein sequence ID" value="RCS28679.1"/>
    <property type="molecule type" value="Genomic_DNA"/>
</dbReference>
<evidence type="ECO:0000256" key="7">
    <source>
        <dbReference type="ARBA" id="ARBA00023237"/>
    </source>
</evidence>
<dbReference type="AlphaFoldDB" id="A0A368K9Q9"/>
<keyword evidence="7 8" id="KW-0998">Cell outer membrane</keyword>
<dbReference type="GO" id="GO:0009279">
    <property type="term" value="C:cell outer membrane"/>
    <property type="evidence" value="ECO:0007669"/>
    <property type="project" value="UniProtKB-SubCell"/>
</dbReference>
<dbReference type="Gene3D" id="2.170.130.10">
    <property type="entry name" value="TonB-dependent receptor, plug domain"/>
    <property type="match status" value="1"/>
</dbReference>
<comment type="caution">
    <text evidence="14">The sequence shown here is derived from an EMBL/GenBank/DDBJ whole genome shotgun (WGS) entry which is preliminary data.</text>
</comment>
<evidence type="ECO:0000256" key="1">
    <source>
        <dbReference type="ARBA" id="ARBA00004571"/>
    </source>
</evidence>
<organism evidence="14 15">
    <name type="scientific">Rhodanobacter denitrificans</name>
    <dbReference type="NCBI Taxonomy" id="666685"/>
    <lineage>
        <taxon>Bacteria</taxon>
        <taxon>Pseudomonadati</taxon>
        <taxon>Pseudomonadota</taxon>
        <taxon>Gammaproteobacteria</taxon>
        <taxon>Lysobacterales</taxon>
        <taxon>Rhodanobacteraceae</taxon>
        <taxon>Rhodanobacter</taxon>
    </lineage>
</organism>
<dbReference type="InterPro" id="IPR000531">
    <property type="entry name" value="Beta-barrel_TonB"/>
</dbReference>
<accession>A0A368K9Q9</accession>
<evidence type="ECO:0000256" key="9">
    <source>
        <dbReference type="RuleBase" id="RU003357"/>
    </source>
</evidence>
<dbReference type="Pfam" id="PF07715">
    <property type="entry name" value="Plug"/>
    <property type="match status" value="1"/>
</dbReference>
<sequence>MSRSNKIHNPNWRHTALAVALSMSLGGVAMAQSTSGSIFGQAPVAAGETVSATNASGVSREVAVDSAGRFSLNNLPVGTYTVTLKKGGAVVGTREKVAISPGGGTSVNFQAASPGVTELGTLSVTASALPSIDVSSVNSSTVITAADLRKLPVSRNAESIALLAPGTTSGSNYFNGPGGHALVSFGGSSVTENAYYVNGYNTGEPYKNLGGFQLPYGAIDQQETLTGGYSAKYGRSDGGVINQIGKRGTNEWHFGGQVAWEPRFLEGTPVNNYYGHPNVPASTSQVNYALEKPALAGTLHQYRADNKQWDTVYSAYLGGPLIQDKLFMFLAAETTETQSNNVEIASNRKVQYNNDKDTKFYGKLDWNITDSNILELTALDNRSRNGAGRTYAFDYNTLKSGAFVANNDVTKDNAQFYLGHFTSYITDAATLSILYGKANFQNPTIYGNTSPLPFISRPYNENPAYLPPGTGPNGITNAQTNTSWSANNATNGTHGLRVDFDYKLGDHDLSVGIDNMTYKARNQGPNQQNPFNPALNYYWRYISATTVQAREIGWQTSMTMTQKAYYLQDSWQVASNVLLDIGVRNDHFTNFNDVGKPFVDEKNQWEPRIGASWDVNGDSSFKIYGNVGRYYLALPDNAAERAANISTYLTTNYNYTGIDANGVPTGLTTQDTPATTSPDGEKGLPKDPQQVTARNLKPEYLDEFIVGFDKKLNESWNYGAKAMWRDLKTAIDDECSPSRIGNKLLAQGVDPATLAGPDPTIPAPAGAYYDSLYGASYCRLINPGQTNDILVKSSDSAHPNILVPMSQKDWGFQQGVKRKIGSLNLYLEHPFDGKWQARVDYTYTRGFGNTEGQVRSDFGQADVSKTEDWDSWQLMDGANGELANVRKHQLRIRGAYQITPEWLVSATLLAQSGYPKECLGYYGTGGSGKAYYGPGHAGDPTAYNNYGSGNYHWCNGVRYPAGTLGHTPWTEQLNLGVHYAPAFADHKLGFNLDIFNALDQQRAVQTDPTGNSSYNRYTNTLNINNSYGDGIFFQPPRTVRLSVTYDY</sequence>
<keyword evidence="5 9" id="KW-0798">TonB box</keyword>
<dbReference type="Gene3D" id="2.40.170.20">
    <property type="entry name" value="TonB-dependent receptor, beta-barrel domain"/>
    <property type="match status" value="1"/>
</dbReference>
<reference evidence="14 15" key="1">
    <citation type="submission" date="2018-05" db="EMBL/GenBank/DDBJ databases">
        <title>Draft genome sequence of Rhodanobacter denitrificans Yn1 isolated from gold copper mine.</title>
        <authorList>
            <person name="Yang N."/>
            <person name="Mazhar H.S."/>
            <person name="Rensing C."/>
        </authorList>
    </citation>
    <scope>NUCLEOTIDE SEQUENCE [LARGE SCALE GENOMIC DNA]</scope>
    <source>
        <strain evidence="14 15">Yn1</strain>
    </source>
</reference>
<comment type="similarity">
    <text evidence="8 9">Belongs to the TonB-dependent receptor family.</text>
</comment>
<dbReference type="InterPro" id="IPR012910">
    <property type="entry name" value="Plug_dom"/>
</dbReference>
<evidence type="ECO:0000259" key="12">
    <source>
        <dbReference type="Pfam" id="PF00593"/>
    </source>
</evidence>
<dbReference type="Proteomes" id="UP000252387">
    <property type="component" value="Unassembled WGS sequence"/>
</dbReference>
<evidence type="ECO:0000256" key="2">
    <source>
        <dbReference type="ARBA" id="ARBA00022448"/>
    </source>
</evidence>
<comment type="subcellular location">
    <subcellularLocation>
        <location evidence="1 8">Cell outer membrane</location>
        <topology evidence="1 8">Multi-pass membrane protein</topology>
    </subcellularLocation>
</comment>
<dbReference type="InterPro" id="IPR013784">
    <property type="entry name" value="Carb-bd-like_fold"/>
</dbReference>
<evidence type="ECO:0000313" key="14">
    <source>
        <dbReference type="EMBL" id="RCS28679.1"/>
    </source>
</evidence>
<keyword evidence="6 8" id="KW-0472">Membrane</keyword>
<keyword evidence="11" id="KW-0732">Signal</keyword>
<evidence type="ECO:0000256" key="11">
    <source>
        <dbReference type="SAM" id="SignalP"/>
    </source>
</evidence>
<feature type="signal peptide" evidence="11">
    <location>
        <begin position="1"/>
        <end position="31"/>
    </location>
</feature>
<dbReference type="RefSeq" id="WP_114345682.1">
    <property type="nucleotide sequence ID" value="NZ_QFWQ01000011.1"/>
</dbReference>
<dbReference type="SUPFAM" id="SSF56935">
    <property type="entry name" value="Porins"/>
    <property type="match status" value="1"/>
</dbReference>
<dbReference type="Gene3D" id="2.60.40.1120">
    <property type="entry name" value="Carboxypeptidase-like, regulatory domain"/>
    <property type="match status" value="1"/>
</dbReference>
<protein>
    <submittedName>
        <fullName evidence="14">Oar protein</fullName>
    </submittedName>
</protein>
<dbReference type="InterPro" id="IPR039426">
    <property type="entry name" value="TonB-dep_rcpt-like"/>
</dbReference>
<evidence type="ECO:0000256" key="5">
    <source>
        <dbReference type="ARBA" id="ARBA00023077"/>
    </source>
</evidence>
<keyword evidence="15" id="KW-1185">Reference proteome</keyword>
<dbReference type="Pfam" id="PF00593">
    <property type="entry name" value="TonB_dep_Rec_b-barrel"/>
    <property type="match status" value="1"/>
</dbReference>
<evidence type="ECO:0000256" key="6">
    <source>
        <dbReference type="ARBA" id="ARBA00023136"/>
    </source>
</evidence>
<dbReference type="GO" id="GO:0044718">
    <property type="term" value="P:siderophore transmembrane transport"/>
    <property type="evidence" value="ECO:0007669"/>
    <property type="project" value="TreeGrafter"/>
</dbReference>
<feature type="region of interest" description="Disordered" evidence="10">
    <location>
        <begin position="664"/>
        <end position="691"/>
    </location>
</feature>
<name>A0A368K9Q9_9GAMM</name>
<dbReference type="SUPFAM" id="SSF49452">
    <property type="entry name" value="Starch-binding domain-like"/>
    <property type="match status" value="1"/>
</dbReference>
<dbReference type="PROSITE" id="PS52016">
    <property type="entry name" value="TONB_DEPENDENT_REC_3"/>
    <property type="match status" value="1"/>
</dbReference>
<dbReference type="Pfam" id="PF13620">
    <property type="entry name" value="CarboxypepD_reg"/>
    <property type="match status" value="1"/>
</dbReference>
<proteinExistence type="inferred from homology"/>
<keyword evidence="2 8" id="KW-0813">Transport</keyword>
<evidence type="ECO:0000256" key="8">
    <source>
        <dbReference type="PROSITE-ProRule" id="PRU01360"/>
    </source>
</evidence>
<dbReference type="PANTHER" id="PTHR30069:SF46">
    <property type="entry name" value="OAR PROTEIN"/>
    <property type="match status" value="1"/>
</dbReference>
<evidence type="ECO:0000313" key="15">
    <source>
        <dbReference type="Proteomes" id="UP000252387"/>
    </source>
</evidence>
<feature type="compositionally biased region" description="Polar residues" evidence="10">
    <location>
        <begin position="666"/>
        <end position="678"/>
    </location>
</feature>